<evidence type="ECO:0000313" key="2">
    <source>
        <dbReference type="Proteomes" id="UP001152523"/>
    </source>
</evidence>
<gene>
    <name evidence="1" type="ORF">CEPIT_LOCUS7574</name>
</gene>
<keyword evidence="2" id="KW-1185">Reference proteome</keyword>
<dbReference type="AlphaFoldDB" id="A0AAV0CQE8"/>
<accession>A0AAV0CQE8</accession>
<sequence>MICISTPYPYTLTLSFHYAHRGSPLSNPSKYSVAIPFQHRRSSSRQESIIHQMHSIGLKSLNYPSPSFSIASKPKCSRLLYGRTHLTIKKLCVNLEVTYTRSLSSGHGSSESLQSSRNSRNRGILNFGTHYCPDFCALC</sequence>
<reference evidence="1" key="1">
    <citation type="submission" date="2022-07" db="EMBL/GenBank/DDBJ databases">
        <authorList>
            <person name="Macas J."/>
            <person name="Novak P."/>
            <person name="Neumann P."/>
        </authorList>
    </citation>
    <scope>NUCLEOTIDE SEQUENCE</scope>
</reference>
<evidence type="ECO:0000313" key="1">
    <source>
        <dbReference type="EMBL" id="CAH9081008.1"/>
    </source>
</evidence>
<protein>
    <submittedName>
        <fullName evidence="1">Uncharacterized protein</fullName>
    </submittedName>
</protein>
<name>A0AAV0CQE8_9ASTE</name>
<organism evidence="1 2">
    <name type="scientific">Cuscuta epithymum</name>
    <dbReference type="NCBI Taxonomy" id="186058"/>
    <lineage>
        <taxon>Eukaryota</taxon>
        <taxon>Viridiplantae</taxon>
        <taxon>Streptophyta</taxon>
        <taxon>Embryophyta</taxon>
        <taxon>Tracheophyta</taxon>
        <taxon>Spermatophyta</taxon>
        <taxon>Magnoliopsida</taxon>
        <taxon>eudicotyledons</taxon>
        <taxon>Gunneridae</taxon>
        <taxon>Pentapetalae</taxon>
        <taxon>asterids</taxon>
        <taxon>lamiids</taxon>
        <taxon>Solanales</taxon>
        <taxon>Convolvulaceae</taxon>
        <taxon>Cuscuteae</taxon>
        <taxon>Cuscuta</taxon>
        <taxon>Cuscuta subgen. Cuscuta</taxon>
    </lineage>
</organism>
<proteinExistence type="predicted"/>
<dbReference type="EMBL" id="CAMAPF010000035">
    <property type="protein sequence ID" value="CAH9081008.1"/>
    <property type="molecule type" value="Genomic_DNA"/>
</dbReference>
<comment type="caution">
    <text evidence="1">The sequence shown here is derived from an EMBL/GenBank/DDBJ whole genome shotgun (WGS) entry which is preliminary data.</text>
</comment>
<dbReference type="Proteomes" id="UP001152523">
    <property type="component" value="Unassembled WGS sequence"/>
</dbReference>